<evidence type="ECO:0008006" key="3">
    <source>
        <dbReference type="Google" id="ProtNLM"/>
    </source>
</evidence>
<dbReference type="EMBL" id="NKUJ01000066">
    <property type="protein sequence ID" value="RMJ15363.1"/>
    <property type="molecule type" value="Genomic_DNA"/>
</dbReference>
<keyword evidence="2" id="KW-1185">Reference proteome</keyword>
<evidence type="ECO:0000313" key="1">
    <source>
        <dbReference type="EMBL" id="RMJ15363.1"/>
    </source>
</evidence>
<gene>
    <name evidence="1" type="ORF">CDV36_004947</name>
</gene>
<evidence type="ECO:0000313" key="2">
    <source>
        <dbReference type="Proteomes" id="UP000277212"/>
    </source>
</evidence>
<proteinExistence type="predicted"/>
<accession>A0A3M2SCX3</accession>
<name>A0A3M2SCX3_9HYPO</name>
<dbReference type="Proteomes" id="UP000277212">
    <property type="component" value="Unassembled WGS sequence"/>
</dbReference>
<dbReference type="AlphaFoldDB" id="A0A3M2SCX3"/>
<feature type="non-terminal residue" evidence="1">
    <location>
        <position position="134"/>
    </location>
</feature>
<reference evidence="1 2" key="1">
    <citation type="submission" date="2017-06" db="EMBL/GenBank/DDBJ databases">
        <title>Comparative genomic analysis of Ambrosia Fusariam Clade fungi.</title>
        <authorList>
            <person name="Stajich J.E."/>
            <person name="Carrillo J."/>
            <person name="Kijimoto T."/>
            <person name="Eskalen A."/>
            <person name="O'Donnell K."/>
            <person name="Kasson M."/>
        </authorList>
    </citation>
    <scope>NUCLEOTIDE SEQUENCE [LARGE SCALE GENOMIC DNA]</scope>
    <source>
        <strain evidence="1">UCR3666</strain>
    </source>
</reference>
<sequence length="134" mass="15953">MSFTPNREFEKAKNEIEKYKGNYSKLHMLRREHDGLLTKHFDLTENIKNTIGQTLKTLKKAEALVCKHKDQTAARKWKRLFSSRDWEEYEQLQREMEKNNSKILCHFRQIDGVISSRQLASVNQVERTIPFTEP</sequence>
<comment type="caution">
    <text evidence="1">The sequence shown here is derived from an EMBL/GenBank/DDBJ whole genome shotgun (WGS) entry which is preliminary data.</text>
</comment>
<organism evidence="1 2">
    <name type="scientific">Fusarium kuroshium</name>
    <dbReference type="NCBI Taxonomy" id="2010991"/>
    <lineage>
        <taxon>Eukaryota</taxon>
        <taxon>Fungi</taxon>
        <taxon>Dikarya</taxon>
        <taxon>Ascomycota</taxon>
        <taxon>Pezizomycotina</taxon>
        <taxon>Sordariomycetes</taxon>
        <taxon>Hypocreomycetidae</taxon>
        <taxon>Hypocreales</taxon>
        <taxon>Nectriaceae</taxon>
        <taxon>Fusarium</taxon>
        <taxon>Fusarium solani species complex</taxon>
    </lineage>
</organism>
<protein>
    <recommendedName>
        <fullName evidence="3">SPX domain-containing protein</fullName>
    </recommendedName>
</protein>